<reference evidence="2" key="2">
    <citation type="submission" date="2021-08" db="EMBL/GenBank/DDBJ databases">
        <authorList>
            <person name="Tani A."/>
            <person name="Ola A."/>
            <person name="Ogura Y."/>
            <person name="Katsura K."/>
            <person name="Hayashi T."/>
        </authorList>
    </citation>
    <scope>NUCLEOTIDE SEQUENCE</scope>
    <source>
        <strain evidence="2">DSM 16372</strain>
    </source>
</reference>
<dbReference type="RefSeq" id="WP_066922122.1">
    <property type="nucleotide sequence ID" value="NZ_BPQO01000003.1"/>
</dbReference>
<feature type="compositionally biased region" description="Gly residues" evidence="1">
    <location>
        <begin position="66"/>
        <end position="76"/>
    </location>
</feature>
<dbReference type="AlphaFoldDB" id="A0AAV4ZG86"/>
<sequence>MLSLDDIAAAAAGEERDALWRSVAEDMEEAAGRRRGGRGFVQADRPADLARALGRDRRARLSTGTSWGGAQGGRWA</sequence>
<name>A0AAV4ZG86_9HYPH</name>
<accession>A0AAV4ZG86</accession>
<comment type="caution">
    <text evidence="2">The sequence shown here is derived from an EMBL/GenBank/DDBJ whole genome shotgun (WGS) entry which is preliminary data.</text>
</comment>
<protein>
    <submittedName>
        <fullName evidence="2">Uncharacterized protein</fullName>
    </submittedName>
</protein>
<dbReference type="EMBL" id="BPQO01000003">
    <property type="protein sequence ID" value="GJD87424.1"/>
    <property type="molecule type" value="Genomic_DNA"/>
</dbReference>
<organism evidence="2 3">
    <name type="scientific">Methylobacterium hispanicum</name>
    <dbReference type="NCBI Taxonomy" id="270350"/>
    <lineage>
        <taxon>Bacteria</taxon>
        <taxon>Pseudomonadati</taxon>
        <taxon>Pseudomonadota</taxon>
        <taxon>Alphaproteobacteria</taxon>
        <taxon>Hyphomicrobiales</taxon>
        <taxon>Methylobacteriaceae</taxon>
        <taxon>Methylobacterium</taxon>
    </lineage>
</organism>
<evidence type="ECO:0000256" key="1">
    <source>
        <dbReference type="SAM" id="MobiDB-lite"/>
    </source>
</evidence>
<gene>
    <name evidence="2" type="ORF">BHAOGJBA_0927</name>
</gene>
<feature type="region of interest" description="Disordered" evidence="1">
    <location>
        <begin position="55"/>
        <end position="76"/>
    </location>
</feature>
<proteinExistence type="predicted"/>
<keyword evidence="3" id="KW-1185">Reference proteome</keyword>
<reference evidence="2" key="1">
    <citation type="journal article" date="2016" name="Front. Microbiol.">
        <title>Genome Sequence of the Piezophilic, Mesophilic Sulfate-Reducing Bacterium Desulfovibrio indicus J2T.</title>
        <authorList>
            <person name="Cao J."/>
            <person name="Maignien L."/>
            <person name="Shao Z."/>
            <person name="Alain K."/>
            <person name="Jebbar M."/>
        </authorList>
    </citation>
    <scope>NUCLEOTIDE SEQUENCE</scope>
    <source>
        <strain evidence="2">DSM 16372</strain>
    </source>
</reference>
<dbReference type="Proteomes" id="UP001055247">
    <property type="component" value="Unassembled WGS sequence"/>
</dbReference>
<evidence type="ECO:0000313" key="2">
    <source>
        <dbReference type="EMBL" id="GJD87424.1"/>
    </source>
</evidence>
<evidence type="ECO:0000313" key="3">
    <source>
        <dbReference type="Proteomes" id="UP001055247"/>
    </source>
</evidence>